<reference evidence="2 3" key="1">
    <citation type="journal article" date="2016" name="Nat. Commun.">
        <title>Thousands of microbial genomes shed light on interconnected biogeochemical processes in an aquifer system.</title>
        <authorList>
            <person name="Anantharaman K."/>
            <person name="Brown C.T."/>
            <person name="Hug L.A."/>
            <person name="Sharon I."/>
            <person name="Castelle C.J."/>
            <person name="Probst A.J."/>
            <person name="Thomas B.C."/>
            <person name="Singh A."/>
            <person name="Wilkins M.J."/>
            <person name="Karaoz U."/>
            <person name="Brodie E.L."/>
            <person name="Williams K.H."/>
            <person name="Hubbard S.S."/>
            <person name="Banfield J.F."/>
        </authorList>
    </citation>
    <scope>NUCLEOTIDE SEQUENCE [LARGE SCALE GENOMIC DNA]</scope>
</reference>
<dbReference type="AlphaFoldDB" id="A0A1F6AHM5"/>
<evidence type="ECO:0008006" key="4">
    <source>
        <dbReference type="Google" id="ProtNLM"/>
    </source>
</evidence>
<dbReference type="InterPro" id="IPR023365">
    <property type="entry name" value="Sortase_dom-sf"/>
</dbReference>
<dbReference type="Gene3D" id="2.40.260.10">
    <property type="entry name" value="Sortase"/>
    <property type="match status" value="1"/>
</dbReference>
<dbReference type="InterPro" id="IPR042003">
    <property type="entry name" value="Sortase_E"/>
</dbReference>
<dbReference type="NCBIfam" id="TIGR01076">
    <property type="entry name" value="sortase_fam"/>
    <property type="match status" value="1"/>
</dbReference>
<dbReference type="InterPro" id="IPR005754">
    <property type="entry name" value="Sortase"/>
</dbReference>
<proteinExistence type="predicted"/>
<dbReference type="STRING" id="1798392.A3A79_01695"/>
<name>A0A1F6AHM5_9BACT</name>
<dbReference type="SUPFAM" id="SSF63817">
    <property type="entry name" value="Sortase"/>
    <property type="match status" value="1"/>
</dbReference>
<gene>
    <name evidence="2" type="ORF">A3A79_01695</name>
</gene>
<sequence length="233" mass="26024">MRTSGVIYVYRPKHRHSLNQKFGLALLALALGGLTGPMLPAIRLEANYAYNQIFSKPKEQSLPKSVPVLFDPLKIENGSIISPINTEFSLIVPKIGINAPVIPAVNPANPGEYLEALQKGVAHSSTSFFPDQNGTVYLFSHSTNYDWFVKDLNAVFYLIKNLEEGDLIVLFYKGNRYTYRLREKQVVSAKSVSYIAPQQGGKRLILQTCWPPGTTTERLLIFADLVEEYGTTI</sequence>
<dbReference type="EMBL" id="MFJV01000001">
    <property type="protein sequence ID" value="OGG23893.1"/>
    <property type="molecule type" value="Genomic_DNA"/>
</dbReference>
<dbReference type="Proteomes" id="UP000178759">
    <property type="component" value="Unassembled WGS sequence"/>
</dbReference>
<dbReference type="CDD" id="cd05830">
    <property type="entry name" value="Sortase_E"/>
    <property type="match status" value="1"/>
</dbReference>
<evidence type="ECO:0000256" key="1">
    <source>
        <dbReference type="ARBA" id="ARBA00022801"/>
    </source>
</evidence>
<accession>A0A1F6AHM5</accession>
<comment type="caution">
    <text evidence="2">The sequence shown here is derived from an EMBL/GenBank/DDBJ whole genome shotgun (WGS) entry which is preliminary data.</text>
</comment>
<evidence type="ECO:0000313" key="3">
    <source>
        <dbReference type="Proteomes" id="UP000178759"/>
    </source>
</evidence>
<keyword evidence="1" id="KW-0378">Hydrolase</keyword>
<protein>
    <recommendedName>
        <fullName evidence="4">Sortase</fullName>
    </recommendedName>
</protein>
<evidence type="ECO:0000313" key="2">
    <source>
        <dbReference type="EMBL" id="OGG23893.1"/>
    </source>
</evidence>
<dbReference type="GO" id="GO:0016787">
    <property type="term" value="F:hydrolase activity"/>
    <property type="evidence" value="ECO:0007669"/>
    <property type="project" value="UniProtKB-KW"/>
</dbReference>
<dbReference type="Pfam" id="PF04203">
    <property type="entry name" value="Sortase"/>
    <property type="match status" value="1"/>
</dbReference>
<organism evidence="2 3">
    <name type="scientific">Candidatus Gottesmanbacteria bacterium RIFCSPLOWO2_01_FULL_43_11b</name>
    <dbReference type="NCBI Taxonomy" id="1798392"/>
    <lineage>
        <taxon>Bacteria</taxon>
        <taxon>Candidatus Gottesmaniibacteriota</taxon>
    </lineage>
</organism>